<keyword evidence="2" id="KW-0677">Repeat</keyword>
<evidence type="ECO:0000256" key="4">
    <source>
        <dbReference type="SAM" id="MobiDB-lite"/>
    </source>
</evidence>
<feature type="compositionally biased region" description="Low complexity" evidence="4">
    <location>
        <begin position="31"/>
        <end position="42"/>
    </location>
</feature>
<sequence length="640" mass="72745">MSDENEMIIVDDESPPPLDDLALDDLPPPLSTSLSPSTPVPTQNSRSKIAELVSKMTRKHRKNKHQQTGDGMSEFDDDEHDDDDPSDEDNELDTSSSTSSSDDNMTDDLDGIDTDDLLEEADDLPPLRNKKVIVSTRRVVAMLNKTREKRLRALKQAKTKAKKRDHELISALLLRPPPRRTRIQDYQYDPVAVEALAKQYPDSYWQFHADTGFSMMDVINEKYPVKALNYNLGDHGPVTAMTLSPDGVMLATFSSTGAIQLWDIADNFKLLRRIRDRGETQIEEFYCGKFSNDQELIVAGGKLKNRSVWSSQDDDNHILPCPIKIFSVETGNRVGQLDGHSEEVLCIKAITFKGKNYYLSTSQDGYIIKWQMDQDWITLVDSIPMDDGLTCMAFTVSFVPNTGNKLFMAACDAHLRLYDFEEALLLQTFEDIYSSYCDCGKFVRWLDESNFDQIVTTEQADDDEKPDDVKVENVDQQNDNEHQRNKEDGDLTKNETSSLEEQKETSKQQHAWFISRGAEICDVGEGLSSIPNVCTLHKLIFPSEKGGRFQLERIKRYGHEDYHANSWLVKITTNGRYLLAPTIYGQLFVFNMLTGQVTAVIKEHEDLEVRDVIFHPYRPLVFSSGDDGYVKVYTFEEGVT</sequence>
<evidence type="ECO:0000256" key="1">
    <source>
        <dbReference type="ARBA" id="ARBA00022574"/>
    </source>
</evidence>
<accession>A0A077X463</accession>
<dbReference type="EMBL" id="LK023386">
    <property type="protein sequence ID" value="CDS14390.1"/>
    <property type="molecule type" value="Genomic_DNA"/>
</dbReference>
<evidence type="ECO:0000256" key="2">
    <source>
        <dbReference type="ARBA" id="ARBA00022737"/>
    </source>
</evidence>
<feature type="region of interest" description="Disordered" evidence="4">
    <location>
        <begin position="1"/>
        <end position="113"/>
    </location>
</feature>
<feature type="compositionally biased region" description="Basic and acidic residues" evidence="4">
    <location>
        <begin position="467"/>
        <end position="493"/>
    </location>
</feature>
<dbReference type="GO" id="GO:1990234">
    <property type="term" value="C:transferase complex"/>
    <property type="evidence" value="ECO:0007669"/>
    <property type="project" value="UniProtKB-ARBA"/>
</dbReference>
<dbReference type="PANTHER" id="PTHR22847">
    <property type="entry name" value="WD40 REPEAT PROTEIN"/>
    <property type="match status" value="1"/>
</dbReference>
<keyword evidence="1 3" id="KW-0853">WD repeat</keyword>
<feature type="compositionally biased region" description="Acidic residues" evidence="4">
    <location>
        <begin position="104"/>
        <end position="113"/>
    </location>
</feature>
<reference evidence="5" key="1">
    <citation type="journal article" date="2014" name="Genome Announc.">
        <title>De novo whole-genome sequence and genome annotation of Lichtheimia ramosa.</title>
        <authorList>
            <person name="Linde J."/>
            <person name="Schwartze V."/>
            <person name="Binder U."/>
            <person name="Lass-Florl C."/>
            <person name="Voigt K."/>
            <person name="Horn F."/>
        </authorList>
    </citation>
    <scope>NUCLEOTIDE SEQUENCE</scope>
    <source>
        <strain evidence="5">JMRC FSU:6197</strain>
    </source>
</reference>
<dbReference type="SMART" id="SM00320">
    <property type="entry name" value="WD40"/>
    <property type="match status" value="3"/>
</dbReference>
<organism evidence="5">
    <name type="scientific">Lichtheimia ramosa</name>
    <dbReference type="NCBI Taxonomy" id="688394"/>
    <lineage>
        <taxon>Eukaryota</taxon>
        <taxon>Fungi</taxon>
        <taxon>Fungi incertae sedis</taxon>
        <taxon>Mucoromycota</taxon>
        <taxon>Mucoromycotina</taxon>
        <taxon>Mucoromycetes</taxon>
        <taxon>Mucorales</taxon>
        <taxon>Lichtheimiaceae</taxon>
        <taxon>Lichtheimia</taxon>
    </lineage>
</organism>
<dbReference type="InterPro" id="IPR001680">
    <property type="entry name" value="WD40_rpt"/>
</dbReference>
<feature type="compositionally biased region" description="Basic residues" evidence="4">
    <location>
        <begin position="56"/>
        <end position="65"/>
    </location>
</feature>
<dbReference type="SUPFAM" id="SSF50978">
    <property type="entry name" value="WD40 repeat-like"/>
    <property type="match status" value="1"/>
</dbReference>
<feature type="compositionally biased region" description="Low complexity" evidence="4">
    <location>
        <begin position="93"/>
        <end position="103"/>
    </location>
</feature>
<dbReference type="AlphaFoldDB" id="A0A077X463"/>
<dbReference type="PANTHER" id="PTHR22847:SF637">
    <property type="entry name" value="WD REPEAT DOMAIN 5B"/>
    <property type="match status" value="1"/>
</dbReference>
<evidence type="ECO:0000256" key="3">
    <source>
        <dbReference type="PROSITE-ProRule" id="PRU00221"/>
    </source>
</evidence>
<gene>
    <name evidence="5" type="ORF">LRAMOSA06559</name>
</gene>
<dbReference type="PROSITE" id="PS50082">
    <property type="entry name" value="WD_REPEATS_2"/>
    <property type="match status" value="1"/>
</dbReference>
<dbReference type="Gene3D" id="2.130.10.10">
    <property type="entry name" value="YVTN repeat-like/Quinoprotein amine dehydrogenase"/>
    <property type="match status" value="2"/>
</dbReference>
<name>A0A077X463_9FUNG</name>
<dbReference type="Pfam" id="PF00400">
    <property type="entry name" value="WD40"/>
    <property type="match status" value="3"/>
</dbReference>
<dbReference type="InterPro" id="IPR015943">
    <property type="entry name" value="WD40/YVTN_repeat-like_dom_sf"/>
</dbReference>
<feature type="region of interest" description="Disordered" evidence="4">
    <location>
        <begin position="457"/>
        <end position="507"/>
    </location>
</feature>
<dbReference type="InterPro" id="IPR036322">
    <property type="entry name" value="WD40_repeat_dom_sf"/>
</dbReference>
<feature type="repeat" description="WD" evidence="3">
    <location>
        <begin position="231"/>
        <end position="272"/>
    </location>
</feature>
<feature type="compositionally biased region" description="Acidic residues" evidence="4">
    <location>
        <begin position="1"/>
        <end position="14"/>
    </location>
</feature>
<feature type="compositionally biased region" description="Acidic residues" evidence="4">
    <location>
        <begin position="73"/>
        <end position="92"/>
    </location>
</feature>
<proteinExistence type="predicted"/>
<evidence type="ECO:0000313" key="5">
    <source>
        <dbReference type="EMBL" id="CDS14390.1"/>
    </source>
</evidence>
<dbReference type="OrthoDB" id="5588835at2759"/>
<protein>
    <submittedName>
        <fullName evidence="5">Uncharacterized protein</fullName>
    </submittedName>
</protein>